<feature type="domain" description="Rieske" evidence="10">
    <location>
        <begin position="46"/>
        <end position="157"/>
    </location>
</feature>
<dbReference type="GO" id="GO:0051213">
    <property type="term" value="F:dioxygenase activity"/>
    <property type="evidence" value="ECO:0007669"/>
    <property type="project" value="UniProtKB-KW"/>
</dbReference>
<dbReference type="GO" id="GO:0051537">
    <property type="term" value="F:2 iron, 2 sulfur cluster binding"/>
    <property type="evidence" value="ECO:0007669"/>
    <property type="project" value="UniProtKB-KW"/>
</dbReference>
<dbReference type="Pfam" id="PF00848">
    <property type="entry name" value="Ring_hydroxyl_A"/>
    <property type="match status" value="1"/>
</dbReference>
<dbReference type="EMBL" id="JAPYYP010000032">
    <property type="protein sequence ID" value="MDA5110470.1"/>
    <property type="molecule type" value="Genomic_DNA"/>
</dbReference>
<dbReference type="InterPro" id="IPR036922">
    <property type="entry name" value="Rieske_2Fe-2S_sf"/>
</dbReference>
<reference evidence="11" key="1">
    <citation type="submission" date="2022-12" db="EMBL/GenBank/DDBJ databases">
        <title>Draft genome sequence of the thermophilic strain Brevibacillus thermoruber HT42, isolated from Los Humeros, Puebla, Mexico, with biotechnological potential.</title>
        <authorList>
            <person name="Lara Sanchez J."/>
            <person name="Solis Palacios R."/>
            <person name="Bustos Baena A.S."/>
            <person name="Ruz Baez A.E."/>
            <person name="Espinosa Luna G."/>
            <person name="Oliart Ros R.M."/>
        </authorList>
    </citation>
    <scope>NUCLEOTIDE SEQUENCE</scope>
    <source>
        <strain evidence="11">HT42</strain>
    </source>
</reference>
<dbReference type="InterPro" id="IPR015879">
    <property type="entry name" value="Ring_hydroxy_dOase_asu_C_dom"/>
</dbReference>
<comment type="similarity">
    <text evidence="1">Belongs to the bacterial ring-hydroxylating dioxygenase alpha subunit family.</text>
</comment>
<sequence length="455" mass="51693">MLKHSVDNRIFQGLREKMEQGLLPQWIFTDPHIYELELERIFARTWQFLAHESELPEPGSYVTRWMVDDPVLLVRTNSGEIKAFLNSCPHRGTLLCTADFGKKKAFTCPYHGWTFNLDGDLIGVVAGDKVYGEEMKKDEWGLRPIPRVERYQGMIFGNLDPAAMPLDDYLGDMKWYMDIILGRSDGGMEVRGLPQRWVVHANWKVGLENFAGDPYHVQTTHRSTVELGISPQDPLYAGYGHQVVLQNGHGINVITATAPGKPQRPPYQGLPQEMWPMFERNLNADQLKVFAKTTVFVGSIYPNLSFNSPVHGSEGHLHNYLNVRLWRPLGPEKIEIWSWFLIDKAASEAYKEAAYKGYVGSFGPSGTLEQDDTEIWARIVHASKGHMARSKDLSYNNLLNYLMGLERVLPDETFPGPGVAYPTCYLDAIHRATHEYWLELMSKEEESAGENGCES</sequence>
<evidence type="ECO:0000256" key="1">
    <source>
        <dbReference type="ARBA" id="ARBA00008751"/>
    </source>
</evidence>
<dbReference type="RefSeq" id="WP_271140783.1">
    <property type="nucleotide sequence ID" value="NZ_JAPYYP010000032.1"/>
</dbReference>
<dbReference type="CDD" id="cd08881">
    <property type="entry name" value="RHO_alpha_C_NDO-like"/>
    <property type="match status" value="1"/>
</dbReference>
<keyword evidence="8" id="KW-0411">Iron-sulfur</keyword>
<keyword evidence="9" id="KW-0520">NAD</keyword>
<evidence type="ECO:0000256" key="5">
    <source>
        <dbReference type="ARBA" id="ARBA00022964"/>
    </source>
</evidence>
<keyword evidence="2" id="KW-0001">2Fe-2S</keyword>
<dbReference type="SUPFAM" id="SSF55961">
    <property type="entry name" value="Bet v1-like"/>
    <property type="match status" value="1"/>
</dbReference>
<dbReference type="PANTHER" id="PTHR43756:SF1">
    <property type="entry name" value="3-PHENYLPROPIONATE_CINNAMIC ACID DIOXYGENASE SUBUNIT ALPHA"/>
    <property type="match status" value="1"/>
</dbReference>
<dbReference type="Gene3D" id="3.90.380.10">
    <property type="entry name" value="Naphthalene 1,2-dioxygenase Alpha Subunit, Chain A, domain 1"/>
    <property type="match status" value="1"/>
</dbReference>
<dbReference type="AlphaFoldDB" id="A0A9X3TUF5"/>
<accession>A0A9X3TUF5</accession>
<dbReference type="GO" id="GO:0016705">
    <property type="term" value="F:oxidoreductase activity, acting on paired donors, with incorporation or reduction of molecular oxygen"/>
    <property type="evidence" value="ECO:0007669"/>
    <property type="project" value="UniProtKB-ARBA"/>
</dbReference>
<evidence type="ECO:0000256" key="2">
    <source>
        <dbReference type="ARBA" id="ARBA00022714"/>
    </source>
</evidence>
<keyword evidence="4" id="KW-0058">Aromatic hydrocarbons catabolism</keyword>
<keyword evidence="5 11" id="KW-0223">Dioxygenase</keyword>
<evidence type="ECO:0000256" key="8">
    <source>
        <dbReference type="ARBA" id="ARBA00023014"/>
    </source>
</evidence>
<organism evidence="11 12">
    <name type="scientific">Brevibacillus thermoruber</name>
    <dbReference type="NCBI Taxonomy" id="33942"/>
    <lineage>
        <taxon>Bacteria</taxon>
        <taxon>Bacillati</taxon>
        <taxon>Bacillota</taxon>
        <taxon>Bacilli</taxon>
        <taxon>Bacillales</taxon>
        <taxon>Paenibacillaceae</taxon>
        <taxon>Brevibacillus</taxon>
    </lineage>
</organism>
<keyword evidence="3" id="KW-0479">Metal-binding</keyword>
<evidence type="ECO:0000256" key="4">
    <source>
        <dbReference type="ARBA" id="ARBA00022797"/>
    </source>
</evidence>
<protein>
    <submittedName>
        <fullName evidence="11">Aromatic ring-hydroxylating dioxygenase subunit alpha</fullName>
    </submittedName>
</protein>
<dbReference type="InterPro" id="IPR017941">
    <property type="entry name" value="Rieske_2Fe-2S"/>
</dbReference>
<evidence type="ECO:0000313" key="12">
    <source>
        <dbReference type="Proteomes" id="UP001151071"/>
    </source>
</evidence>
<keyword evidence="12" id="KW-1185">Reference proteome</keyword>
<dbReference type="PROSITE" id="PS51296">
    <property type="entry name" value="RIESKE"/>
    <property type="match status" value="1"/>
</dbReference>
<keyword evidence="7" id="KW-0408">Iron</keyword>
<dbReference type="SUPFAM" id="SSF50022">
    <property type="entry name" value="ISP domain"/>
    <property type="match status" value="1"/>
</dbReference>
<proteinExistence type="inferred from homology"/>
<dbReference type="InterPro" id="IPR001663">
    <property type="entry name" value="Rng_hydr_dOase-A"/>
</dbReference>
<evidence type="ECO:0000313" key="11">
    <source>
        <dbReference type="EMBL" id="MDA5110470.1"/>
    </source>
</evidence>
<comment type="caution">
    <text evidence="11">The sequence shown here is derived from an EMBL/GenBank/DDBJ whole genome shotgun (WGS) entry which is preliminary data.</text>
</comment>
<name>A0A9X3TUF5_9BACL</name>
<evidence type="ECO:0000256" key="7">
    <source>
        <dbReference type="ARBA" id="ARBA00023004"/>
    </source>
</evidence>
<evidence type="ECO:0000256" key="9">
    <source>
        <dbReference type="ARBA" id="ARBA00023027"/>
    </source>
</evidence>
<dbReference type="Proteomes" id="UP001151071">
    <property type="component" value="Unassembled WGS sequence"/>
</dbReference>
<dbReference type="GO" id="GO:0005506">
    <property type="term" value="F:iron ion binding"/>
    <property type="evidence" value="ECO:0007669"/>
    <property type="project" value="InterPro"/>
</dbReference>
<dbReference type="Gene3D" id="2.102.10.10">
    <property type="entry name" value="Rieske [2Fe-2S] iron-sulphur domain"/>
    <property type="match status" value="1"/>
</dbReference>
<dbReference type="PANTHER" id="PTHR43756">
    <property type="entry name" value="CHOLINE MONOOXYGENASE, CHLOROPLASTIC"/>
    <property type="match status" value="1"/>
</dbReference>
<evidence type="ECO:0000259" key="10">
    <source>
        <dbReference type="PROSITE" id="PS51296"/>
    </source>
</evidence>
<gene>
    <name evidence="11" type="ORF">O3V59_19155</name>
</gene>
<dbReference type="GO" id="GO:0004497">
    <property type="term" value="F:monooxygenase activity"/>
    <property type="evidence" value="ECO:0007669"/>
    <property type="project" value="UniProtKB-ARBA"/>
</dbReference>
<dbReference type="InterPro" id="IPR043266">
    <property type="entry name" value="RHO_NdoB-like_C"/>
</dbReference>
<keyword evidence="6" id="KW-0560">Oxidoreductase</keyword>
<evidence type="ECO:0000256" key="6">
    <source>
        <dbReference type="ARBA" id="ARBA00023002"/>
    </source>
</evidence>
<dbReference type="PRINTS" id="PR00090">
    <property type="entry name" value="RNGDIOXGNASE"/>
</dbReference>
<dbReference type="Pfam" id="PF00355">
    <property type="entry name" value="Rieske"/>
    <property type="match status" value="1"/>
</dbReference>
<evidence type="ECO:0000256" key="3">
    <source>
        <dbReference type="ARBA" id="ARBA00022723"/>
    </source>
</evidence>